<evidence type="ECO:0000313" key="2">
    <source>
        <dbReference type="EMBL" id="RYQ95229.1"/>
    </source>
</evidence>
<organism evidence="2 3">
    <name type="scientific">Arachis hypogaea</name>
    <name type="common">Peanut</name>
    <dbReference type="NCBI Taxonomy" id="3818"/>
    <lineage>
        <taxon>Eukaryota</taxon>
        <taxon>Viridiplantae</taxon>
        <taxon>Streptophyta</taxon>
        <taxon>Embryophyta</taxon>
        <taxon>Tracheophyta</taxon>
        <taxon>Spermatophyta</taxon>
        <taxon>Magnoliopsida</taxon>
        <taxon>eudicotyledons</taxon>
        <taxon>Gunneridae</taxon>
        <taxon>Pentapetalae</taxon>
        <taxon>rosids</taxon>
        <taxon>fabids</taxon>
        <taxon>Fabales</taxon>
        <taxon>Fabaceae</taxon>
        <taxon>Papilionoideae</taxon>
        <taxon>50 kb inversion clade</taxon>
        <taxon>dalbergioids sensu lato</taxon>
        <taxon>Dalbergieae</taxon>
        <taxon>Pterocarpus clade</taxon>
        <taxon>Arachis</taxon>
    </lineage>
</organism>
<feature type="region of interest" description="Disordered" evidence="1">
    <location>
        <begin position="204"/>
        <end position="244"/>
    </location>
</feature>
<proteinExistence type="predicted"/>
<dbReference type="Proteomes" id="UP000289738">
    <property type="component" value="Chromosome B08"/>
</dbReference>
<dbReference type="AlphaFoldDB" id="A0A444XZY6"/>
<protein>
    <submittedName>
        <fullName evidence="2">Uncharacterized protein</fullName>
    </submittedName>
</protein>
<dbReference type="PANTHER" id="PTHR31973">
    <property type="entry name" value="POLYPROTEIN, PUTATIVE-RELATED"/>
    <property type="match status" value="1"/>
</dbReference>
<evidence type="ECO:0000313" key="3">
    <source>
        <dbReference type="Proteomes" id="UP000289738"/>
    </source>
</evidence>
<feature type="compositionally biased region" description="Low complexity" evidence="1">
    <location>
        <begin position="219"/>
        <end position="237"/>
    </location>
</feature>
<evidence type="ECO:0000256" key="1">
    <source>
        <dbReference type="SAM" id="MobiDB-lite"/>
    </source>
</evidence>
<comment type="caution">
    <text evidence="2">The sequence shown here is derived from an EMBL/GenBank/DDBJ whole genome shotgun (WGS) entry which is preliminary data.</text>
</comment>
<accession>A0A444XZY6</accession>
<name>A0A444XZY6_ARAHY</name>
<keyword evidence="3" id="KW-1185">Reference proteome</keyword>
<dbReference type="PANTHER" id="PTHR31973:SF187">
    <property type="entry name" value="MUTATOR TRANSPOSASE MUDRA PROTEIN"/>
    <property type="match status" value="1"/>
</dbReference>
<sequence>MLSKTVRIKTFMNDHTCPRETKNRLANRKWLACQLVKKLRKYPNLKHSEVAQYFKSKCDLDLNKSSLTRALEDARAVVYGDTAAQYGMVRDYRLTLLKRANRGKKQNTSLKRNYKKGNYRYCGETGHTKRNYDKKVVDEESAVVTAAAAITATHTNVNGDEVNNSAPNTTVDGSDATLVPQAQIEIQLDLSQLKLMTPKQVQPLPVHPTKLPPKKKLSTLKSSTLSTSTLATTTQLPSTPPANTLQTSIPPVSIIHIIQCKVQHKELYQGLQA</sequence>
<reference evidence="2 3" key="1">
    <citation type="submission" date="2019-01" db="EMBL/GenBank/DDBJ databases">
        <title>Sequencing of cultivated peanut Arachis hypogaea provides insights into genome evolution and oil improvement.</title>
        <authorList>
            <person name="Chen X."/>
        </authorList>
    </citation>
    <scope>NUCLEOTIDE SEQUENCE [LARGE SCALE GENOMIC DNA]</scope>
    <source>
        <strain evidence="3">cv. Fuhuasheng</strain>
        <tissue evidence="2">Leaves</tissue>
    </source>
</reference>
<dbReference type="EMBL" id="SDMP01000018">
    <property type="protein sequence ID" value="RYQ95229.1"/>
    <property type="molecule type" value="Genomic_DNA"/>
</dbReference>
<gene>
    <name evidence="2" type="ORF">Ahy_B08g090292</name>
</gene>